<keyword evidence="10 13" id="KW-0186">Copper</keyword>
<dbReference type="GO" id="GO:0052716">
    <property type="term" value="F:hydroquinone:oxygen oxidoreductase activity"/>
    <property type="evidence" value="ECO:0007669"/>
    <property type="project" value="UniProtKB-EC"/>
</dbReference>
<dbReference type="AlphaFoldDB" id="A0A6P8C325"/>
<evidence type="ECO:0000256" key="12">
    <source>
        <dbReference type="ARBA" id="ARBA00023185"/>
    </source>
</evidence>
<name>A0A6P8C325_PUNGR</name>
<evidence type="ECO:0000259" key="14">
    <source>
        <dbReference type="Pfam" id="PF00394"/>
    </source>
</evidence>
<keyword evidence="12 13" id="KW-0439">Lignin degradation</keyword>
<sequence>MPVMMAGTHLVLFIGCTIALLASSTASASIVEHSLHVQNLTVWRLCRPQVITAVNGSLPGPTIKAREGDTLVIHVFNRSPYNLTIHWHGIFQRLTSWADGPNYITQCPILPGSMYTYRFTITGQEGTFWWHAHVSWLRATVYGALIIRPSRGHTYPFPKPYKEVPLLLGEWWNANVVDVEDVSQLLGINPNNSDAYTINGKPGVLYPCSRKRQTYKLKVVPGKTYLLRIINAALNNQLFFKIAGHALKVVAVDATYTNPYVTDIIVLAPGQTADVLLTADQSTGAYYMAGHPYFNAENASPFANTTTTGILIYEGASSANPKMPLLPAFNDTPTAHKFSSSLTSLVGAPHWVPVPSKVDERMFITIGLGLSPCGGNATCLGPNGLRFSASMNNVSFQWATSMSLLEAFYYNIKGIYTADFPDVPPLVFDYTNRGLSQSPLGFALKGTRVKKLKYNATVEIVLQNTAFVGVENHPMHLHGFNFHVLAQGFGNFDPINDPKKFNLVNPVFRNTIGVPVGGWAVLRFQADNPGVWLFHCHLDVHLPWGLATVFVVENGPTLSSILPPPPADLPKC</sequence>
<reference evidence="17" key="1">
    <citation type="journal article" date="2020" name="Plant Biotechnol. J.">
        <title>The pomegranate (Punica granatum L.) draft genome dissects genetic divergence between soft- and hard-seeded cultivars.</title>
        <authorList>
            <person name="Luo X."/>
            <person name="Li H."/>
            <person name="Wu Z."/>
            <person name="Yao W."/>
            <person name="Zhao P."/>
            <person name="Cao D."/>
            <person name="Yu H."/>
            <person name="Li K."/>
            <person name="Poudel K."/>
            <person name="Zhao D."/>
            <person name="Zhang F."/>
            <person name="Xia X."/>
            <person name="Chen L."/>
            <person name="Wang Q."/>
            <person name="Jing D."/>
            <person name="Cao S."/>
        </authorList>
    </citation>
    <scope>NUCLEOTIDE SEQUENCE [LARGE SCALE GENOMIC DNA]</scope>
    <source>
        <strain evidence="17">cv. Tunisia</strain>
    </source>
</reference>
<evidence type="ECO:0000256" key="5">
    <source>
        <dbReference type="ARBA" id="ARBA00022523"/>
    </source>
</evidence>
<dbReference type="Gene3D" id="2.60.40.420">
    <property type="entry name" value="Cupredoxins - blue copper proteins"/>
    <property type="match status" value="3"/>
</dbReference>
<accession>A0A6P8C325</accession>
<dbReference type="FunFam" id="2.60.40.420:FF:000049">
    <property type="entry name" value="Laccase"/>
    <property type="match status" value="1"/>
</dbReference>
<dbReference type="NCBIfam" id="TIGR03389">
    <property type="entry name" value="laccase"/>
    <property type="match status" value="1"/>
</dbReference>
<evidence type="ECO:0000313" key="18">
    <source>
        <dbReference type="RefSeq" id="XP_031377897.1"/>
    </source>
</evidence>
<evidence type="ECO:0000256" key="10">
    <source>
        <dbReference type="ARBA" id="ARBA00023008"/>
    </source>
</evidence>
<organism evidence="17 18">
    <name type="scientific">Punica granatum</name>
    <name type="common">Pomegranate</name>
    <dbReference type="NCBI Taxonomy" id="22663"/>
    <lineage>
        <taxon>Eukaryota</taxon>
        <taxon>Viridiplantae</taxon>
        <taxon>Streptophyta</taxon>
        <taxon>Embryophyta</taxon>
        <taxon>Tracheophyta</taxon>
        <taxon>Spermatophyta</taxon>
        <taxon>Magnoliopsida</taxon>
        <taxon>eudicotyledons</taxon>
        <taxon>Gunneridae</taxon>
        <taxon>Pentapetalae</taxon>
        <taxon>rosids</taxon>
        <taxon>malvids</taxon>
        <taxon>Myrtales</taxon>
        <taxon>Lythraceae</taxon>
        <taxon>Punica</taxon>
    </lineage>
</organism>
<dbReference type="SUPFAM" id="SSF49503">
    <property type="entry name" value="Cupredoxins"/>
    <property type="match status" value="3"/>
</dbReference>
<feature type="domain" description="Plastocyanin-like" evidence="16">
    <location>
        <begin position="37"/>
        <end position="150"/>
    </location>
</feature>
<keyword evidence="7 13" id="KW-0479">Metal-binding</keyword>
<comment type="cofactor">
    <cofactor evidence="13">
        <name>Cu cation</name>
        <dbReference type="ChEBI" id="CHEBI:23378"/>
    </cofactor>
    <text evidence="13">Binds 4 Cu cations per monomer.</text>
</comment>
<dbReference type="GO" id="GO:0005507">
    <property type="term" value="F:copper ion binding"/>
    <property type="evidence" value="ECO:0007669"/>
    <property type="project" value="InterPro"/>
</dbReference>
<dbReference type="PANTHER" id="PTHR11709:SF9">
    <property type="entry name" value="LACCASE-7"/>
    <property type="match status" value="1"/>
</dbReference>
<dbReference type="EC" id="1.10.3.2" evidence="4 13"/>
<dbReference type="GO" id="GO:0046274">
    <property type="term" value="P:lignin catabolic process"/>
    <property type="evidence" value="ECO:0007669"/>
    <property type="project" value="UniProtKB-KW"/>
</dbReference>
<evidence type="ECO:0000256" key="9">
    <source>
        <dbReference type="ARBA" id="ARBA00023002"/>
    </source>
</evidence>
<keyword evidence="13" id="KW-0732">Signal</keyword>
<evidence type="ECO:0000256" key="2">
    <source>
        <dbReference type="ARBA" id="ARBA00004271"/>
    </source>
</evidence>
<dbReference type="InterPro" id="IPR017761">
    <property type="entry name" value="Laccase"/>
</dbReference>
<proteinExistence type="inferred from homology"/>
<feature type="domain" description="Plastocyanin-like" evidence="14">
    <location>
        <begin position="163"/>
        <end position="316"/>
    </location>
</feature>
<reference evidence="18" key="2">
    <citation type="submission" date="2025-08" db="UniProtKB">
        <authorList>
            <consortium name="RefSeq"/>
        </authorList>
    </citation>
    <scope>IDENTIFICATION</scope>
    <source>
        <tissue evidence="18">Leaf</tissue>
    </source>
</reference>
<dbReference type="InterPro" id="IPR002355">
    <property type="entry name" value="Cu_oxidase_Cu_BS"/>
</dbReference>
<dbReference type="OrthoDB" id="2121828at2759"/>
<dbReference type="InterPro" id="IPR034285">
    <property type="entry name" value="CuRO_2_LCC"/>
</dbReference>
<dbReference type="PROSITE" id="PS00080">
    <property type="entry name" value="MULTICOPPER_OXIDASE2"/>
    <property type="match status" value="1"/>
</dbReference>
<dbReference type="InterPro" id="IPR033138">
    <property type="entry name" value="Cu_oxidase_CS"/>
</dbReference>
<dbReference type="RefSeq" id="XP_031377897.1">
    <property type="nucleotide sequence ID" value="XM_031522037.1"/>
</dbReference>
<dbReference type="CDD" id="cd13875">
    <property type="entry name" value="CuRO_2_LCC_plant"/>
    <property type="match status" value="1"/>
</dbReference>
<keyword evidence="8 13" id="KW-0677">Repeat</keyword>
<dbReference type="InterPro" id="IPR001117">
    <property type="entry name" value="Cu-oxidase_2nd"/>
</dbReference>
<evidence type="ECO:0000256" key="13">
    <source>
        <dbReference type="RuleBase" id="RU361119"/>
    </source>
</evidence>
<keyword evidence="6 13" id="KW-0964">Secreted</keyword>
<dbReference type="Proteomes" id="UP000515151">
    <property type="component" value="Chromosome 1"/>
</dbReference>
<evidence type="ECO:0000256" key="11">
    <source>
        <dbReference type="ARBA" id="ARBA00023180"/>
    </source>
</evidence>
<dbReference type="InterPro" id="IPR045087">
    <property type="entry name" value="Cu-oxidase_fam"/>
</dbReference>
<dbReference type="GeneID" id="116193231"/>
<evidence type="ECO:0000256" key="4">
    <source>
        <dbReference type="ARBA" id="ARBA00012297"/>
    </source>
</evidence>
<evidence type="ECO:0000259" key="15">
    <source>
        <dbReference type="Pfam" id="PF07731"/>
    </source>
</evidence>
<comment type="catalytic activity">
    <reaction evidence="1 13">
        <text>4 hydroquinone + O2 = 4 benzosemiquinone + 2 H2O</text>
        <dbReference type="Rhea" id="RHEA:11276"/>
        <dbReference type="ChEBI" id="CHEBI:15377"/>
        <dbReference type="ChEBI" id="CHEBI:15379"/>
        <dbReference type="ChEBI" id="CHEBI:17594"/>
        <dbReference type="ChEBI" id="CHEBI:17977"/>
        <dbReference type="EC" id="1.10.3.2"/>
    </reaction>
</comment>
<evidence type="ECO:0000256" key="1">
    <source>
        <dbReference type="ARBA" id="ARBA00000349"/>
    </source>
</evidence>
<keyword evidence="17" id="KW-1185">Reference proteome</keyword>
<dbReference type="InterPro" id="IPR011707">
    <property type="entry name" value="Cu-oxidase-like_N"/>
</dbReference>
<dbReference type="InterPro" id="IPR034288">
    <property type="entry name" value="CuRO_1_LCC"/>
</dbReference>
<dbReference type="Pfam" id="PF07732">
    <property type="entry name" value="Cu-oxidase_3"/>
    <property type="match status" value="1"/>
</dbReference>
<comment type="subcellular location">
    <subcellularLocation>
        <location evidence="2 13">Secreted</location>
        <location evidence="2 13">Extracellular space</location>
        <location evidence="2 13">Apoplast</location>
    </subcellularLocation>
</comment>
<keyword evidence="11" id="KW-0325">Glycoprotein</keyword>
<comment type="function">
    <text evidence="13">Lignin degradation and detoxification of lignin-derived products.</text>
</comment>
<feature type="signal peptide" evidence="13">
    <location>
        <begin position="1"/>
        <end position="28"/>
    </location>
</feature>
<evidence type="ECO:0000256" key="7">
    <source>
        <dbReference type="ARBA" id="ARBA00022723"/>
    </source>
</evidence>
<comment type="similarity">
    <text evidence="3 13">Belongs to the multicopper oxidase family.</text>
</comment>
<dbReference type="CDD" id="cd13849">
    <property type="entry name" value="CuRO_1_LCC_plant"/>
    <property type="match status" value="1"/>
</dbReference>
<evidence type="ECO:0000256" key="8">
    <source>
        <dbReference type="ARBA" id="ARBA00022737"/>
    </source>
</evidence>
<gene>
    <name evidence="18" type="primary">LOC116193231</name>
</gene>
<dbReference type="CDD" id="cd13897">
    <property type="entry name" value="CuRO_3_LCC_plant"/>
    <property type="match status" value="1"/>
</dbReference>
<dbReference type="Pfam" id="PF00394">
    <property type="entry name" value="Cu-oxidase"/>
    <property type="match status" value="1"/>
</dbReference>
<dbReference type="Pfam" id="PF07731">
    <property type="entry name" value="Cu-oxidase_2"/>
    <property type="match status" value="1"/>
</dbReference>
<evidence type="ECO:0000313" key="17">
    <source>
        <dbReference type="Proteomes" id="UP000515151"/>
    </source>
</evidence>
<evidence type="ECO:0000256" key="6">
    <source>
        <dbReference type="ARBA" id="ARBA00022525"/>
    </source>
</evidence>
<keyword evidence="5 13" id="KW-0052">Apoplast</keyword>
<keyword evidence="9 13" id="KW-0560">Oxidoreductase</keyword>
<feature type="chain" id="PRO_5028512884" description="Laccase" evidence="13">
    <location>
        <begin position="29"/>
        <end position="572"/>
    </location>
</feature>
<evidence type="ECO:0000256" key="3">
    <source>
        <dbReference type="ARBA" id="ARBA00010609"/>
    </source>
</evidence>
<dbReference type="InterPro" id="IPR011706">
    <property type="entry name" value="Cu-oxidase_C"/>
</dbReference>
<dbReference type="InterPro" id="IPR008972">
    <property type="entry name" value="Cupredoxin"/>
</dbReference>
<evidence type="ECO:0000259" key="16">
    <source>
        <dbReference type="Pfam" id="PF07732"/>
    </source>
</evidence>
<feature type="domain" description="Plastocyanin-like" evidence="15">
    <location>
        <begin position="420"/>
        <end position="555"/>
    </location>
</feature>
<dbReference type="GO" id="GO:0048046">
    <property type="term" value="C:apoplast"/>
    <property type="evidence" value="ECO:0007669"/>
    <property type="project" value="UniProtKB-SubCell"/>
</dbReference>
<protein>
    <recommendedName>
        <fullName evidence="4 13">Laccase</fullName>
        <ecNumber evidence="4 13">1.10.3.2</ecNumber>
    </recommendedName>
    <alternativeName>
        <fullName evidence="13">Benzenediol:oxygen oxidoreductase</fullName>
    </alternativeName>
    <alternativeName>
        <fullName evidence="13">Diphenol oxidase</fullName>
    </alternativeName>
    <alternativeName>
        <fullName evidence="13">Urishiol oxidase</fullName>
    </alternativeName>
</protein>
<dbReference type="InterPro" id="IPR034289">
    <property type="entry name" value="CuRO_3_LCC"/>
</dbReference>
<dbReference type="PANTHER" id="PTHR11709">
    <property type="entry name" value="MULTI-COPPER OXIDASE"/>
    <property type="match status" value="1"/>
</dbReference>
<dbReference type="PROSITE" id="PS00079">
    <property type="entry name" value="MULTICOPPER_OXIDASE1"/>
    <property type="match status" value="1"/>
</dbReference>